<dbReference type="InterPro" id="IPR014054">
    <property type="entry name" value="Phage_regulatory_Rha"/>
</dbReference>
<accession>A0A437US36</accession>
<gene>
    <name evidence="2" type="ORF">EK398_17170</name>
</gene>
<protein>
    <recommendedName>
        <fullName evidence="1">ORF6C domain-containing protein</fullName>
    </recommendedName>
</protein>
<evidence type="ECO:0000259" key="1">
    <source>
        <dbReference type="Pfam" id="PF10552"/>
    </source>
</evidence>
<organism evidence="2 3">
    <name type="scientific">Enterococcus avium</name>
    <name type="common">Streptococcus avium</name>
    <dbReference type="NCBI Taxonomy" id="33945"/>
    <lineage>
        <taxon>Bacteria</taxon>
        <taxon>Bacillati</taxon>
        <taxon>Bacillota</taxon>
        <taxon>Bacilli</taxon>
        <taxon>Lactobacillales</taxon>
        <taxon>Enterococcaceae</taxon>
        <taxon>Enterococcus</taxon>
    </lineage>
</organism>
<dbReference type="Pfam" id="PF10552">
    <property type="entry name" value="ORF6C"/>
    <property type="match status" value="1"/>
</dbReference>
<evidence type="ECO:0000313" key="2">
    <source>
        <dbReference type="EMBL" id="RVU96422.1"/>
    </source>
</evidence>
<dbReference type="Proteomes" id="UP000288388">
    <property type="component" value="Unassembled WGS sequence"/>
</dbReference>
<name>A0A437US36_ENTAV</name>
<feature type="domain" description="ORF6C" evidence="1">
    <location>
        <begin position="114"/>
        <end position="222"/>
    </location>
</feature>
<evidence type="ECO:0000313" key="3">
    <source>
        <dbReference type="Proteomes" id="UP000288388"/>
    </source>
</evidence>
<dbReference type="RefSeq" id="WP_127979650.1">
    <property type="nucleotide sequence ID" value="NZ_JAQCOW010000031.1"/>
</dbReference>
<proteinExistence type="predicted"/>
<dbReference type="Pfam" id="PF09669">
    <property type="entry name" value="Phage_pRha"/>
    <property type="match status" value="1"/>
</dbReference>
<dbReference type="NCBIfam" id="TIGR02681">
    <property type="entry name" value="phage_pRha"/>
    <property type="match status" value="1"/>
</dbReference>
<dbReference type="AlphaFoldDB" id="A0A437US36"/>
<sequence length="232" mass="26265">MNQLSQTITSNEVADMIGKEHSKLIRDIRTYIGYLGEAKIGSSEFFIESTYKSEQNKDLPNYLLTKQGCELVSNKLTGAKGVQFTAKYVSRFNQMEENTKQQSKVATTPREQVLLALQASEETNQRVDELDTRVADLEENTVLSAGDYGYISRRINQRVSEVARGFGKLTQEQRGKLHKDINSGVKAVTGVSTRTQLRNRHYETVLDFINDWEPSTATKMQVRQMSLDLETA</sequence>
<reference evidence="2 3" key="1">
    <citation type="submission" date="2018-12" db="EMBL/GenBank/DDBJ databases">
        <title>A novel vanA-carrying plasmid in a clinical isolate of Enterococcus avium.</title>
        <authorList>
            <person name="Bernasconi O.J."/>
            <person name="Luzzaro F."/>
            <person name="Endimiani A."/>
        </authorList>
    </citation>
    <scope>NUCLEOTIDE SEQUENCE [LARGE SCALE GENOMIC DNA]</scope>
    <source>
        <strain evidence="2 3">LC0559/18</strain>
    </source>
</reference>
<comment type="caution">
    <text evidence="2">The sequence shown here is derived from an EMBL/GenBank/DDBJ whole genome shotgun (WGS) entry which is preliminary data.</text>
</comment>
<dbReference type="EMBL" id="RYZS01000001">
    <property type="protein sequence ID" value="RVU96422.1"/>
    <property type="molecule type" value="Genomic_DNA"/>
</dbReference>
<dbReference type="InterPro" id="IPR018878">
    <property type="entry name" value="ORF6C_dom"/>
</dbReference>